<comment type="catalytic activity">
    <reaction evidence="6">
        <text>a 2'-deoxyadenosine in DNA + S-adenosyl-L-methionine = an N(6)-methyl-2'-deoxyadenosine in DNA + S-adenosyl-L-homocysteine + H(+)</text>
        <dbReference type="Rhea" id="RHEA:15197"/>
        <dbReference type="Rhea" id="RHEA-COMP:12418"/>
        <dbReference type="Rhea" id="RHEA-COMP:12419"/>
        <dbReference type="ChEBI" id="CHEBI:15378"/>
        <dbReference type="ChEBI" id="CHEBI:57856"/>
        <dbReference type="ChEBI" id="CHEBI:59789"/>
        <dbReference type="ChEBI" id="CHEBI:90615"/>
        <dbReference type="ChEBI" id="CHEBI:90616"/>
        <dbReference type="EC" id="2.1.1.72"/>
    </reaction>
</comment>
<gene>
    <name evidence="9" type="ORF">SU86_007245</name>
</gene>
<dbReference type="GeneID" id="24874350"/>
<evidence type="ECO:0000256" key="6">
    <source>
        <dbReference type="ARBA" id="ARBA00047942"/>
    </source>
</evidence>
<keyword evidence="4" id="KW-0949">S-adenosyl-L-methionine</keyword>
<evidence type="ECO:0000256" key="1">
    <source>
        <dbReference type="ARBA" id="ARBA00011900"/>
    </source>
</evidence>
<dbReference type="PANTHER" id="PTHR42933:SF4">
    <property type="entry name" value="TYPE I RESTRICTION ENZYME ECOKI METHYLASE SUBUNIT"/>
    <property type="match status" value="1"/>
</dbReference>
<dbReference type="Gene3D" id="1.20.1260.30">
    <property type="match status" value="1"/>
</dbReference>
<name>A0A3G1B7K5_9ARCH</name>
<evidence type="ECO:0000259" key="8">
    <source>
        <dbReference type="Pfam" id="PF12161"/>
    </source>
</evidence>
<dbReference type="SUPFAM" id="SSF53335">
    <property type="entry name" value="S-adenosyl-L-methionine-dependent methyltransferases"/>
    <property type="match status" value="1"/>
</dbReference>
<dbReference type="KEGG" id="tah:SU86_007245"/>
<dbReference type="InterPro" id="IPR051537">
    <property type="entry name" value="DNA_Adenine_Mtase"/>
</dbReference>
<accession>A0A3G1B7K5</accession>
<dbReference type="EC" id="2.1.1.72" evidence="1"/>
<dbReference type="Pfam" id="PF02384">
    <property type="entry name" value="N6_Mtase"/>
    <property type="match status" value="1"/>
</dbReference>
<dbReference type="Pfam" id="PF12161">
    <property type="entry name" value="HsdM_N"/>
    <property type="match status" value="1"/>
</dbReference>
<evidence type="ECO:0000256" key="3">
    <source>
        <dbReference type="ARBA" id="ARBA00022679"/>
    </source>
</evidence>
<protein>
    <recommendedName>
        <fullName evidence="1">site-specific DNA-methyltransferase (adenine-specific)</fullName>
        <ecNumber evidence="1">2.1.1.72</ecNumber>
    </recommendedName>
</protein>
<keyword evidence="9" id="KW-0540">Nuclease</keyword>
<dbReference type="OrthoDB" id="45790at2157"/>
<dbReference type="Proteomes" id="UP000266745">
    <property type="component" value="Chromosome"/>
</dbReference>
<evidence type="ECO:0000256" key="4">
    <source>
        <dbReference type="ARBA" id="ARBA00022691"/>
    </source>
</evidence>
<dbReference type="STRING" id="1603555.SU86_007245"/>
<dbReference type="GO" id="GO:0004519">
    <property type="term" value="F:endonuclease activity"/>
    <property type="evidence" value="ECO:0007669"/>
    <property type="project" value="UniProtKB-KW"/>
</dbReference>
<evidence type="ECO:0000313" key="9">
    <source>
        <dbReference type="EMBL" id="AJZ76191.1"/>
    </source>
</evidence>
<dbReference type="PROSITE" id="PS00092">
    <property type="entry name" value="N6_MTASE"/>
    <property type="match status" value="1"/>
</dbReference>
<keyword evidence="10" id="KW-1185">Reference proteome</keyword>
<dbReference type="EMBL" id="CP011097">
    <property type="protein sequence ID" value="AJZ76191.1"/>
    <property type="molecule type" value="Genomic_DNA"/>
</dbReference>
<dbReference type="InterPro" id="IPR029063">
    <property type="entry name" value="SAM-dependent_MTases_sf"/>
</dbReference>
<keyword evidence="9" id="KW-0378">Hydrolase</keyword>
<feature type="domain" description="DNA methylase adenine-specific" evidence="7">
    <location>
        <begin position="115"/>
        <end position="416"/>
    </location>
</feature>
<keyword evidence="3" id="KW-0808">Transferase</keyword>
<dbReference type="InterPro" id="IPR002052">
    <property type="entry name" value="DNA_methylase_N6_adenine_CS"/>
</dbReference>
<dbReference type="REBASE" id="109894">
    <property type="entry name" value="M.NclSAT1ORF7245P"/>
</dbReference>
<evidence type="ECO:0000313" key="10">
    <source>
        <dbReference type="Proteomes" id="UP000266745"/>
    </source>
</evidence>
<feature type="domain" description="N6 adenine-specific DNA methyltransferase N-terminal" evidence="8">
    <location>
        <begin position="7"/>
        <end position="104"/>
    </location>
</feature>
<reference evidence="9 10" key="1">
    <citation type="journal article" date="2016" name="Sci. Rep.">
        <title>A novel ammonia-oxidizing archaeon from wastewater treatment plant: Its enrichment, physiological and genomic characteristics.</title>
        <authorList>
            <person name="Li Y."/>
            <person name="Ding K."/>
            <person name="Wen X."/>
            <person name="Zhang B."/>
            <person name="Shen B."/>
            <person name="Yang Y."/>
        </authorList>
    </citation>
    <scope>NUCLEOTIDE SEQUENCE [LARGE SCALE GENOMIC DNA]</scope>
    <source>
        <strain evidence="9 10">SAT1</strain>
    </source>
</reference>
<dbReference type="RefSeq" id="WP_048186882.1">
    <property type="nucleotide sequence ID" value="NZ_CP011097.1"/>
</dbReference>
<evidence type="ECO:0000256" key="2">
    <source>
        <dbReference type="ARBA" id="ARBA00022603"/>
    </source>
</evidence>
<dbReference type="Gene3D" id="3.40.50.150">
    <property type="entry name" value="Vaccinia Virus protein VP39"/>
    <property type="match status" value="1"/>
</dbReference>
<dbReference type="PANTHER" id="PTHR42933">
    <property type="entry name" value="SLR6095 PROTEIN"/>
    <property type="match status" value="1"/>
</dbReference>
<dbReference type="InterPro" id="IPR003356">
    <property type="entry name" value="DNA_methylase_A-5"/>
</dbReference>
<keyword evidence="5" id="KW-0680">Restriction system</keyword>
<dbReference type="InterPro" id="IPR022749">
    <property type="entry name" value="D12N6_MeTrfase_N"/>
</dbReference>
<organism evidence="9 10">
    <name type="scientific">Candidatus Nitrosotenuis cloacae</name>
    <dbReference type="NCBI Taxonomy" id="1603555"/>
    <lineage>
        <taxon>Archaea</taxon>
        <taxon>Nitrososphaerota</taxon>
        <taxon>Candidatus Nitrosotenuis</taxon>
    </lineage>
</organism>
<evidence type="ECO:0000256" key="5">
    <source>
        <dbReference type="ARBA" id="ARBA00022747"/>
    </source>
</evidence>
<dbReference type="GO" id="GO:0009007">
    <property type="term" value="F:site-specific DNA-methyltransferase (adenine-specific) activity"/>
    <property type="evidence" value="ECO:0007669"/>
    <property type="project" value="UniProtKB-EC"/>
</dbReference>
<evidence type="ECO:0000259" key="7">
    <source>
        <dbReference type="Pfam" id="PF02384"/>
    </source>
</evidence>
<dbReference type="InterPro" id="IPR038333">
    <property type="entry name" value="T1MK-like_N_sf"/>
</dbReference>
<dbReference type="GO" id="GO:0009307">
    <property type="term" value="P:DNA restriction-modification system"/>
    <property type="evidence" value="ECO:0007669"/>
    <property type="project" value="UniProtKB-KW"/>
</dbReference>
<proteinExistence type="predicted"/>
<dbReference type="GO" id="GO:0008170">
    <property type="term" value="F:N-methyltransferase activity"/>
    <property type="evidence" value="ECO:0007669"/>
    <property type="project" value="InterPro"/>
</dbReference>
<keyword evidence="9" id="KW-0255">Endonuclease</keyword>
<dbReference type="PRINTS" id="PR00507">
    <property type="entry name" value="N12N6MTFRASE"/>
</dbReference>
<keyword evidence="2" id="KW-0489">Methyltransferase</keyword>
<dbReference type="AlphaFoldDB" id="A0A3G1B7K5"/>
<dbReference type="GO" id="GO:0032259">
    <property type="term" value="P:methylation"/>
    <property type="evidence" value="ECO:0007669"/>
    <property type="project" value="UniProtKB-KW"/>
</dbReference>
<sequence length="464" mass="52840">MSDVVGKLWGFCNTLRHDGINYGDYIEQLTYLLFLKLADEKGLSVPKGYDWNSLKNESGTELLDHYNDVLRTLAKQKGILGEIFAGSLSKFREPVNLKKLINLIDETEWATIDVDLKAQAYEGLLQKFASEQKGAGQYFTPREAIRAVIRCMKPDIRESKEFTIHDPASGTAGFLIGAYEWMMKETKEGAELSREERERLLKRTFSGSEIVLETKRLALMNLYLHEIEADIFFIDSLTEGPHAGKRYDCVLTNPPFGTKGAGEVPIREDFTVRTSNKQLNFVQHVMHILKPGGRAAMVIPDNVLFEENAGRDVRKLLLTDCQLHTILRLPIGTFTPYSPGVKANIIFFRKGLPTEEVWVYDLRTNIEKVNKSHPLTCDYFKDFEKCFHQKPRKGSDRFKKVTKSEIEKRDYNLDISWLKDKSLEDSSNLPDPQDLASEAVTQLETAMDSLNELIVKLGNGNNKM</sequence>
<dbReference type="GO" id="GO:0003677">
    <property type="term" value="F:DNA binding"/>
    <property type="evidence" value="ECO:0007669"/>
    <property type="project" value="InterPro"/>
</dbReference>